<sequence length="406" mass="43088">MVNDADTPADHVRPEASTAAVTPATPSAAGPASAPAAAASAIAAAPALPGWVLPTGAAVGAMAVAALTLALLGQQRVKALEQELVRRQQDSQGQAVEARALARQSLDTVQAVESKIALLDARVSETAMQRGQLEELIQQLSRSRDENALADIDAALRVAVQQGAITGSAEPLTAALRQAEERLARMNQPRLERVRRAIARDLDRVRAVAVTDIAGLTIRLDEAIRTVDELPLTAQIERRNAAAAAAIGAGTAASAPAKGAAAAGRAASAAASAPEPVWTQWWPTLRDGWLTVTGRIWQEVRGLVRVTRIDAPEAMLVAPEQAWFLRENLKLRLLNARLALLSRQFDTAQSDLRDALNSLDRYFDHSARRVTLTSETVRQVAGQARQLNLPRPDETLAALAAAQAGR</sequence>
<dbReference type="Proteomes" id="UP001365405">
    <property type="component" value="Unassembled WGS sequence"/>
</dbReference>
<reference evidence="3 4" key="1">
    <citation type="submission" date="2024-04" db="EMBL/GenBank/DDBJ databases">
        <title>Novel species of the genus Ideonella isolated from streams.</title>
        <authorList>
            <person name="Lu H."/>
        </authorList>
    </citation>
    <scope>NUCLEOTIDE SEQUENCE [LARGE SCALE GENOMIC DNA]</scope>
    <source>
        <strain evidence="3 4">DXS22W</strain>
    </source>
</reference>
<comment type="caution">
    <text evidence="3">The sequence shown here is derived from an EMBL/GenBank/DDBJ whole genome shotgun (WGS) entry which is preliminary data.</text>
</comment>
<name>A0ABU9CAS5_9BURK</name>
<dbReference type="GO" id="GO:0004851">
    <property type="term" value="F:uroporphyrin-III C-methyltransferase activity"/>
    <property type="evidence" value="ECO:0007669"/>
    <property type="project" value="UniProtKB-EC"/>
</dbReference>
<keyword evidence="2" id="KW-0472">Membrane</keyword>
<proteinExistence type="predicted"/>
<evidence type="ECO:0000256" key="2">
    <source>
        <dbReference type="SAM" id="Phobius"/>
    </source>
</evidence>
<keyword evidence="2" id="KW-1133">Transmembrane helix</keyword>
<feature type="compositionally biased region" description="Low complexity" evidence="1">
    <location>
        <begin position="16"/>
        <end position="32"/>
    </location>
</feature>
<dbReference type="RefSeq" id="WP_341408644.1">
    <property type="nucleotide sequence ID" value="NZ_JBBUTH010000001.1"/>
</dbReference>
<dbReference type="GO" id="GO:0032259">
    <property type="term" value="P:methylation"/>
    <property type="evidence" value="ECO:0007669"/>
    <property type="project" value="UniProtKB-KW"/>
</dbReference>
<keyword evidence="4" id="KW-1185">Reference proteome</keyword>
<dbReference type="EMBL" id="JBBUTH010000001">
    <property type="protein sequence ID" value="MEK8048969.1"/>
    <property type="molecule type" value="Genomic_DNA"/>
</dbReference>
<gene>
    <name evidence="3" type="ORF">AACH10_01820</name>
</gene>
<evidence type="ECO:0000313" key="4">
    <source>
        <dbReference type="Proteomes" id="UP001365405"/>
    </source>
</evidence>
<keyword evidence="3" id="KW-0489">Methyltransferase</keyword>
<feature type="transmembrane region" description="Helical" evidence="2">
    <location>
        <begin position="51"/>
        <end position="72"/>
    </location>
</feature>
<organism evidence="3 4">
    <name type="scientific">Pseudaquabacterium inlustre</name>
    <dbReference type="NCBI Taxonomy" id="2984192"/>
    <lineage>
        <taxon>Bacteria</taxon>
        <taxon>Pseudomonadati</taxon>
        <taxon>Pseudomonadota</taxon>
        <taxon>Betaproteobacteria</taxon>
        <taxon>Burkholderiales</taxon>
        <taxon>Sphaerotilaceae</taxon>
        <taxon>Pseudaquabacterium</taxon>
    </lineage>
</organism>
<dbReference type="Pfam" id="PF04375">
    <property type="entry name" value="HemX"/>
    <property type="match status" value="1"/>
</dbReference>
<dbReference type="PANTHER" id="PTHR38043">
    <property type="entry name" value="PROTEIN HEMX"/>
    <property type="match status" value="1"/>
</dbReference>
<evidence type="ECO:0000256" key="1">
    <source>
        <dbReference type="SAM" id="MobiDB-lite"/>
    </source>
</evidence>
<keyword evidence="2" id="KW-0812">Transmembrane</keyword>
<accession>A0ABU9CAS5</accession>
<feature type="region of interest" description="Disordered" evidence="1">
    <location>
        <begin position="1"/>
        <end position="32"/>
    </location>
</feature>
<keyword evidence="3" id="KW-0808">Transferase</keyword>
<protein>
    <submittedName>
        <fullName evidence="3">Uroporphyrinogen-III C-methyltransferase</fullName>
        <ecNumber evidence="3">2.1.1.107</ecNumber>
    </submittedName>
</protein>
<dbReference type="PANTHER" id="PTHR38043:SF1">
    <property type="entry name" value="PROTEIN HEMX"/>
    <property type="match status" value="1"/>
</dbReference>
<dbReference type="EC" id="2.1.1.107" evidence="3"/>
<dbReference type="InterPro" id="IPR007470">
    <property type="entry name" value="HemX"/>
</dbReference>
<evidence type="ECO:0000313" key="3">
    <source>
        <dbReference type="EMBL" id="MEK8048969.1"/>
    </source>
</evidence>